<evidence type="ECO:0000313" key="1">
    <source>
        <dbReference type="EMBL" id="CAG8793317.1"/>
    </source>
</evidence>
<reference evidence="1" key="1">
    <citation type="submission" date="2021-06" db="EMBL/GenBank/DDBJ databases">
        <authorList>
            <person name="Kallberg Y."/>
            <person name="Tangrot J."/>
            <person name="Rosling A."/>
        </authorList>
    </citation>
    <scope>NUCLEOTIDE SEQUENCE</scope>
    <source>
        <strain evidence="1">FL966</strain>
    </source>
</reference>
<dbReference type="AlphaFoldDB" id="A0A9N9JRZ6"/>
<protein>
    <submittedName>
        <fullName evidence="1">1944_t:CDS:1</fullName>
    </submittedName>
</protein>
<keyword evidence="2" id="KW-1185">Reference proteome</keyword>
<gene>
    <name evidence="1" type="ORF">CPELLU_LOCUS17156</name>
</gene>
<accession>A0A9N9JRZ6</accession>
<name>A0A9N9JRZ6_9GLOM</name>
<dbReference type="EMBL" id="CAJVQA010027967">
    <property type="protein sequence ID" value="CAG8793317.1"/>
    <property type="molecule type" value="Genomic_DNA"/>
</dbReference>
<sequence>MTKSTARFEGFAHLCFFPSPSSINCEDNNNAQSNSTSMVSVENGQALVNNSTENNTHQVKYSQNLSSNSHEKTSMSPLYFKGHMIFEKMTVHFALRGIPSATAPPDTYDHGCLHEKPIYYDVTVQDHDAKQKWEFKWVRWWGGDAGWMSSDPSCRVTGERAMPEQESAGEEQFIWFGTTLIKGNEEAQKHAKKYLNMKVDEEEIDISHVCIGEMRLIVETDNVDDNFESFDDENGTVCNYEVLGDLNETDDEESEDEKKQMV</sequence>
<comment type="caution">
    <text evidence="1">The sequence shown here is derived from an EMBL/GenBank/DDBJ whole genome shotgun (WGS) entry which is preliminary data.</text>
</comment>
<evidence type="ECO:0000313" key="2">
    <source>
        <dbReference type="Proteomes" id="UP000789759"/>
    </source>
</evidence>
<dbReference type="OrthoDB" id="2357369at2759"/>
<organism evidence="1 2">
    <name type="scientific">Cetraspora pellucida</name>
    <dbReference type="NCBI Taxonomy" id="1433469"/>
    <lineage>
        <taxon>Eukaryota</taxon>
        <taxon>Fungi</taxon>
        <taxon>Fungi incertae sedis</taxon>
        <taxon>Mucoromycota</taxon>
        <taxon>Glomeromycotina</taxon>
        <taxon>Glomeromycetes</taxon>
        <taxon>Diversisporales</taxon>
        <taxon>Gigasporaceae</taxon>
        <taxon>Cetraspora</taxon>
    </lineage>
</organism>
<dbReference type="Proteomes" id="UP000789759">
    <property type="component" value="Unassembled WGS sequence"/>
</dbReference>
<proteinExistence type="predicted"/>